<keyword evidence="3" id="KW-1185">Reference proteome</keyword>
<feature type="transmembrane region" description="Helical" evidence="1">
    <location>
        <begin position="42"/>
        <end position="61"/>
    </location>
</feature>
<feature type="transmembrane region" description="Helical" evidence="1">
    <location>
        <begin position="12"/>
        <end position="30"/>
    </location>
</feature>
<accession>A0A0B1S8D4</accession>
<name>A0A0B1S8D4_OESDE</name>
<feature type="transmembrane region" description="Helical" evidence="1">
    <location>
        <begin position="67"/>
        <end position="87"/>
    </location>
</feature>
<proteinExistence type="predicted"/>
<evidence type="ECO:0000313" key="3">
    <source>
        <dbReference type="Proteomes" id="UP000053660"/>
    </source>
</evidence>
<dbReference type="OrthoDB" id="7933078at2759"/>
<evidence type="ECO:0000313" key="2">
    <source>
        <dbReference type="EMBL" id="KHJ81563.1"/>
    </source>
</evidence>
<sequence length="170" mass="19095">MTPGARPFVQYYISIIWSTALVLIVSFFCLRHAANHAPRLAGLCFFLFTFVLTLTCVVATTYLDTEIIYTVCAINGCVFLMHSIYCVQTLRSLRFIPSSLATIVLVLVEVYCLESVVVMLNSDYVLTIILLSSAICIYVHWNIGYFSQILTSKETVLGCVSVFISFPKLY</sequence>
<organism evidence="2 3">
    <name type="scientific">Oesophagostomum dentatum</name>
    <name type="common">Nodular worm</name>
    <dbReference type="NCBI Taxonomy" id="61180"/>
    <lineage>
        <taxon>Eukaryota</taxon>
        <taxon>Metazoa</taxon>
        <taxon>Ecdysozoa</taxon>
        <taxon>Nematoda</taxon>
        <taxon>Chromadorea</taxon>
        <taxon>Rhabditida</taxon>
        <taxon>Rhabditina</taxon>
        <taxon>Rhabditomorpha</taxon>
        <taxon>Strongyloidea</taxon>
        <taxon>Strongylidae</taxon>
        <taxon>Oesophagostomum</taxon>
    </lineage>
</organism>
<dbReference type="Proteomes" id="UP000053660">
    <property type="component" value="Unassembled WGS sequence"/>
</dbReference>
<reference evidence="2 3" key="1">
    <citation type="submission" date="2014-03" db="EMBL/GenBank/DDBJ databases">
        <title>Draft genome of the hookworm Oesophagostomum dentatum.</title>
        <authorList>
            <person name="Mitreva M."/>
        </authorList>
    </citation>
    <scope>NUCLEOTIDE SEQUENCE [LARGE SCALE GENOMIC DNA]</scope>
    <source>
        <strain evidence="2 3">OD-Hann</strain>
    </source>
</reference>
<keyword evidence="1" id="KW-1133">Transmembrane helix</keyword>
<gene>
    <name evidence="2" type="ORF">OESDEN_18750</name>
</gene>
<feature type="transmembrane region" description="Helical" evidence="1">
    <location>
        <begin position="99"/>
        <end position="118"/>
    </location>
</feature>
<protein>
    <submittedName>
        <fullName evidence="2">Uncharacterized protein</fullName>
    </submittedName>
</protein>
<evidence type="ECO:0000256" key="1">
    <source>
        <dbReference type="SAM" id="Phobius"/>
    </source>
</evidence>
<feature type="transmembrane region" description="Helical" evidence="1">
    <location>
        <begin position="124"/>
        <end position="143"/>
    </location>
</feature>
<keyword evidence="1" id="KW-0812">Transmembrane</keyword>
<dbReference type="EMBL" id="KN588262">
    <property type="protein sequence ID" value="KHJ81563.1"/>
    <property type="molecule type" value="Genomic_DNA"/>
</dbReference>
<keyword evidence="1" id="KW-0472">Membrane</keyword>
<dbReference type="AlphaFoldDB" id="A0A0B1S8D4"/>